<organism evidence="1 2">
    <name type="scientific">Acetobacter pasteurianus subsp. pasteurianus</name>
    <dbReference type="NCBI Taxonomy" id="481145"/>
    <lineage>
        <taxon>Bacteria</taxon>
        <taxon>Pseudomonadati</taxon>
        <taxon>Pseudomonadota</taxon>
        <taxon>Alphaproteobacteria</taxon>
        <taxon>Acetobacterales</taxon>
        <taxon>Acetobacteraceae</taxon>
        <taxon>Acetobacter</taxon>
    </lineage>
</organism>
<dbReference type="RefSeq" id="WP_050818748.1">
    <property type="nucleotide sequence ID" value="NZ_CP021509.1"/>
</dbReference>
<reference evidence="1 2" key="1">
    <citation type="submission" date="2017-05" db="EMBL/GenBank/DDBJ databases">
        <title>Genome sequence of Acetobacter pasteurianus subsp. pasteurianus strain SRCM101342.</title>
        <authorList>
            <person name="Cho S.H."/>
        </authorList>
    </citation>
    <scope>NUCLEOTIDE SEQUENCE [LARGE SCALE GENOMIC DNA]</scope>
    <source>
        <strain evidence="1 2">SRCM101342</strain>
    </source>
</reference>
<dbReference type="EMBL" id="CP021509">
    <property type="protein sequence ID" value="ARW47399.1"/>
    <property type="molecule type" value="Genomic_DNA"/>
</dbReference>
<sequence>MAGRKVGTPKTGGRRKGSVNKITAEIRSLAQQHGATVIEHLAHLALHGETEQVQVAACKEILDRGYGKSLTPVAASIMTPKSLKEMSDDELSALLGGIDSEDE</sequence>
<name>A0A1Y0XWU6_ACEPA</name>
<protein>
    <submittedName>
        <fullName evidence="1">Uncharacterized protein</fullName>
    </submittedName>
</protein>
<dbReference type="AlphaFoldDB" id="A0A1Y0XWU6"/>
<evidence type="ECO:0000313" key="2">
    <source>
        <dbReference type="Proteomes" id="UP000196205"/>
    </source>
</evidence>
<accession>A0A1Y0XWU6</accession>
<proteinExistence type="predicted"/>
<gene>
    <name evidence="1" type="ORF">S1001342_01053</name>
</gene>
<evidence type="ECO:0000313" key="1">
    <source>
        <dbReference type="EMBL" id="ARW47399.1"/>
    </source>
</evidence>
<dbReference type="OrthoDB" id="8453986at2"/>
<dbReference type="Proteomes" id="UP000196205">
    <property type="component" value="Chromosome"/>
</dbReference>